<dbReference type="InterPro" id="IPR002725">
    <property type="entry name" value="YgjP-like_metallopeptidase"/>
</dbReference>
<organism evidence="2 3">
    <name type="scientific">Xiashengella succiniciproducens</name>
    <dbReference type="NCBI Taxonomy" id="2949635"/>
    <lineage>
        <taxon>Bacteria</taxon>
        <taxon>Pseudomonadati</taxon>
        <taxon>Bacteroidota</taxon>
        <taxon>Bacteroidia</taxon>
        <taxon>Marinilabiliales</taxon>
        <taxon>Marinilabiliaceae</taxon>
        <taxon>Xiashengella</taxon>
    </lineage>
</organism>
<evidence type="ECO:0000313" key="2">
    <source>
        <dbReference type="EMBL" id="URW80064.1"/>
    </source>
</evidence>
<dbReference type="RefSeq" id="WP_250724176.1">
    <property type="nucleotide sequence ID" value="NZ_CP098400.1"/>
</dbReference>
<dbReference type="CDD" id="cd07344">
    <property type="entry name" value="M48_yhfN_like"/>
    <property type="match status" value="1"/>
</dbReference>
<gene>
    <name evidence="2" type="ORF">M9189_01650</name>
</gene>
<reference evidence="2" key="2">
    <citation type="submission" date="2022-06" db="EMBL/GenBank/DDBJ databases">
        <title>Xiashengella guii gen. nov. sp. nov., a bacterium isolated form anaerobic digestion tank.</title>
        <authorList>
            <person name="Huang H."/>
        </authorList>
    </citation>
    <scope>NUCLEOTIDE SEQUENCE</scope>
    <source>
        <strain evidence="2">Ai-910</strain>
    </source>
</reference>
<dbReference type="PANTHER" id="PTHR30399:SF1">
    <property type="entry name" value="UTP PYROPHOSPHATASE"/>
    <property type="match status" value="1"/>
</dbReference>
<name>A0A9J6ZS72_9BACT</name>
<reference evidence="2" key="1">
    <citation type="submission" date="2022-05" db="EMBL/GenBank/DDBJ databases">
        <authorList>
            <person name="Sun X."/>
        </authorList>
    </citation>
    <scope>NUCLEOTIDE SEQUENCE</scope>
    <source>
        <strain evidence="2">Ai-910</strain>
    </source>
</reference>
<proteinExistence type="predicted"/>
<feature type="domain" description="YgjP-like metallopeptidase" evidence="1">
    <location>
        <begin position="26"/>
        <end position="236"/>
    </location>
</feature>
<keyword evidence="3" id="KW-1185">Reference proteome</keyword>
<dbReference type="EMBL" id="CP098400">
    <property type="protein sequence ID" value="URW80064.1"/>
    <property type="molecule type" value="Genomic_DNA"/>
</dbReference>
<dbReference type="Gene3D" id="3.30.2010.10">
    <property type="entry name" value="Metalloproteases ('zincins'), catalytic domain"/>
    <property type="match status" value="1"/>
</dbReference>
<evidence type="ECO:0000313" key="3">
    <source>
        <dbReference type="Proteomes" id="UP001056426"/>
    </source>
</evidence>
<dbReference type="InterPro" id="IPR053136">
    <property type="entry name" value="UTP_pyrophosphatase-like"/>
</dbReference>
<protein>
    <submittedName>
        <fullName evidence="2">M48 family metallopeptidase</fullName>
    </submittedName>
</protein>
<dbReference type="PANTHER" id="PTHR30399">
    <property type="entry name" value="UNCHARACTERIZED PROTEIN YGJP"/>
    <property type="match status" value="1"/>
</dbReference>
<evidence type="ECO:0000259" key="1">
    <source>
        <dbReference type="Pfam" id="PF01863"/>
    </source>
</evidence>
<dbReference type="Pfam" id="PF01863">
    <property type="entry name" value="YgjP-like"/>
    <property type="match status" value="1"/>
</dbReference>
<dbReference type="AlphaFoldDB" id="A0A9J6ZS72"/>
<dbReference type="KEGG" id="alkq:M9189_01650"/>
<dbReference type="Proteomes" id="UP001056426">
    <property type="component" value="Chromosome"/>
</dbReference>
<accession>A0A9J6ZS72</accession>
<sequence length="243" mass="28635">MPTAKTRLIHIDDLGELAFMIGRRYKRMSIRIIPGETPRVLVPYFCDLQEAIDFVNLKKEWIKSTLIKLEEKRLRPTVFDENTEFKSRSFSLRVEGATRNDVRLFYYNGILKVQYPDHIPVSHPRIQELIRSGIVEALRREAKHFLPKRLEELAKYHGFTYRVVTIKNLKSRWGSCSTVNNINLNLHLMRLPDRLIDYVLIHELCHTVEKNHGPGFWNLLDKCTGGKARQLDAEMKKYRTQLF</sequence>